<organism evidence="9 10">
    <name type="scientific">Dethiosulfatibacter aminovorans DSM 17477</name>
    <dbReference type="NCBI Taxonomy" id="1121476"/>
    <lineage>
        <taxon>Bacteria</taxon>
        <taxon>Bacillati</taxon>
        <taxon>Bacillota</taxon>
        <taxon>Tissierellia</taxon>
        <taxon>Dethiosulfatibacter</taxon>
    </lineage>
</organism>
<dbReference type="InterPro" id="IPR038770">
    <property type="entry name" value="Na+/solute_symporter_sf"/>
</dbReference>
<dbReference type="GO" id="GO:0005886">
    <property type="term" value="C:plasma membrane"/>
    <property type="evidence" value="ECO:0007669"/>
    <property type="project" value="UniProtKB-SubCell"/>
</dbReference>
<comment type="similarity">
    <text evidence="2">Belongs to the auxin efflux carrier (TC 2.A.69) family.</text>
</comment>
<evidence type="ECO:0000256" key="6">
    <source>
        <dbReference type="ARBA" id="ARBA00022989"/>
    </source>
</evidence>
<evidence type="ECO:0000256" key="2">
    <source>
        <dbReference type="ARBA" id="ARBA00010145"/>
    </source>
</evidence>
<feature type="transmembrane region" description="Helical" evidence="8">
    <location>
        <begin position="126"/>
        <end position="148"/>
    </location>
</feature>
<protein>
    <recommendedName>
        <fullName evidence="11">AEC family transporter</fullName>
    </recommendedName>
</protein>
<evidence type="ECO:0008006" key="11">
    <source>
        <dbReference type="Google" id="ProtNLM"/>
    </source>
</evidence>
<dbReference type="GO" id="GO:0055085">
    <property type="term" value="P:transmembrane transport"/>
    <property type="evidence" value="ECO:0007669"/>
    <property type="project" value="InterPro"/>
</dbReference>
<reference evidence="9 10" key="1">
    <citation type="submission" date="2016-11" db="EMBL/GenBank/DDBJ databases">
        <authorList>
            <person name="Jaros S."/>
            <person name="Januszkiewicz K."/>
            <person name="Wedrychowicz H."/>
        </authorList>
    </citation>
    <scope>NUCLEOTIDE SEQUENCE [LARGE SCALE GENOMIC DNA]</scope>
    <source>
        <strain evidence="9 10">DSM 17477</strain>
    </source>
</reference>
<keyword evidence="10" id="KW-1185">Reference proteome</keyword>
<feature type="transmembrane region" description="Helical" evidence="8">
    <location>
        <begin position="250"/>
        <end position="272"/>
    </location>
</feature>
<dbReference type="EMBL" id="FQZL01000065">
    <property type="protein sequence ID" value="SHJ92378.1"/>
    <property type="molecule type" value="Genomic_DNA"/>
</dbReference>
<keyword evidence="3" id="KW-0813">Transport</keyword>
<comment type="subcellular location">
    <subcellularLocation>
        <location evidence="1">Cell membrane</location>
        <topology evidence="1">Multi-pass membrane protein</topology>
    </subcellularLocation>
</comment>
<evidence type="ECO:0000313" key="10">
    <source>
        <dbReference type="Proteomes" id="UP000184052"/>
    </source>
</evidence>
<dbReference type="Pfam" id="PF03547">
    <property type="entry name" value="Mem_trans"/>
    <property type="match status" value="2"/>
</dbReference>
<keyword evidence="7 8" id="KW-0472">Membrane</keyword>
<evidence type="ECO:0000256" key="5">
    <source>
        <dbReference type="ARBA" id="ARBA00022692"/>
    </source>
</evidence>
<keyword evidence="4" id="KW-1003">Cell membrane</keyword>
<evidence type="ECO:0000256" key="8">
    <source>
        <dbReference type="SAM" id="Phobius"/>
    </source>
</evidence>
<feature type="transmembrane region" description="Helical" evidence="8">
    <location>
        <begin position="223"/>
        <end position="244"/>
    </location>
</feature>
<feature type="transmembrane region" description="Helical" evidence="8">
    <location>
        <begin position="284"/>
        <end position="306"/>
    </location>
</feature>
<dbReference type="RefSeq" id="WP_073051207.1">
    <property type="nucleotide sequence ID" value="NZ_FQZL01000065.1"/>
</dbReference>
<dbReference type="AlphaFoldDB" id="A0A1M6N9H3"/>
<feature type="transmembrane region" description="Helical" evidence="8">
    <location>
        <begin position="160"/>
        <end position="183"/>
    </location>
</feature>
<dbReference type="Proteomes" id="UP000184052">
    <property type="component" value="Unassembled WGS sequence"/>
</dbReference>
<name>A0A1M6N9H3_9FIRM</name>
<feature type="transmembrane region" description="Helical" evidence="8">
    <location>
        <begin position="101"/>
        <end position="120"/>
    </location>
</feature>
<dbReference type="STRING" id="1121476.SAMN02745751_03717"/>
<evidence type="ECO:0000256" key="1">
    <source>
        <dbReference type="ARBA" id="ARBA00004651"/>
    </source>
</evidence>
<dbReference type="InterPro" id="IPR004776">
    <property type="entry name" value="Mem_transp_PIN-like"/>
</dbReference>
<feature type="transmembrane region" description="Helical" evidence="8">
    <location>
        <begin position="6"/>
        <end position="24"/>
    </location>
</feature>
<evidence type="ECO:0000256" key="7">
    <source>
        <dbReference type="ARBA" id="ARBA00023136"/>
    </source>
</evidence>
<evidence type="ECO:0000313" key="9">
    <source>
        <dbReference type="EMBL" id="SHJ92378.1"/>
    </source>
</evidence>
<sequence length="307" mass="34351">MDLQQVWKMQGIFFLLVLIGFFLKRIKMIKSENKEVFTDLVLNVFLPATIVNSFQMKFETEMIKLFGILIGLSIIIIILCYILGVFLFSKYTHEQKNVLRFGTLISNAGFIGLPVAESFYGPIGLLYGAVFIIPLRMALWTVGLSLFLNEKDTIATLKKMVIHPCMIAVYIGSSMMISGIRFFEPINTTVIMLSKCTTPMVMIFVGSIIGEVDNLKTIFNWDVLRFSIIRVIIIPTIVYIFTLLSNLDPIIVGIAVILTSMPAGSATVILATKYDNDYVLGTKIVILSTILSMFAIPIWGIILFSIG</sequence>
<feature type="transmembrane region" description="Helical" evidence="8">
    <location>
        <begin position="189"/>
        <end position="211"/>
    </location>
</feature>
<dbReference type="PANTHER" id="PTHR36838">
    <property type="entry name" value="AUXIN EFFLUX CARRIER FAMILY PROTEIN"/>
    <property type="match status" value="1"/>
</dbReference>
<accession>A0A1M6N9H3</accession>
<keyword evidence="6 8" id="KW-1133">Transmembrane helix</keyword>
<evidence type="ECO:0000256" key="3">
    <source>
        <dbReference type="ARBA" id="ARBA00022448"/>
    </source>
</evidence>
<feature type="transmembrane region" description="Helical" evidence="8">
    <location>
        <begin position="66"/>
        <end position="89"/>
    </location>
</feature>
<feature type="transmembrane region" description="Helical" evidence="8">
    <location>
        <begin position="36"/>
        <end position="54"/>
    </location>
</feature>
<evidence type="ECO:0000256" key="4">
    <source>
        <dbReference type="ARBA" id="ARBA00022475"/>
    </source>
</evidence>
<gene>
    <name evidence="9" type="ORF">SAMN02745751_03717</name>
</gene>
<proteinExistence type="inferred from homology"/>
<dbReference type="PANTHER" id="PTHR36838:SF1">
    <property type="entry name" value="SLR1864 PROTEIN"/>
    <property type="match status" value="1"/>
</dbReference>
<dbReference type="Gene3D" id="1.20.1530.20">
    <property type="match status" value="1"/>
</dbReference>
<keyword evidence="5 8" id="KW-0812">Transmembrane</keyword>